<dbReference type="PANTHER" id="PTHR35335:SF1">
    <property type="entry name" value="UPF0716 PROTEIN FXSA"/>
    <property type="match status" value="1"/>
</dbReference>
<dbReference type="GO" id="GO:0016020">
    <property type="term" value="C:membrane"/>
    <property type="evidence" value="ECO:0007669"/>
    <property type="project" value="InterPro"/>
</dbReference>
<dbReference type="Proteomes" id="UP000285310">
    <property type="component" value="Unassembled WGS sequence"/>
</dbReference>
<dbReference type="EMBL" id="AYKG01000017">
    <property type="protein sequence ID" value="ROO29118.1"/>
    <property type="molecule type" value="Genomic_DNA"/>
</dbReference>
<protein>
    <submittedName>
        <fullName evidence="3">Exlusion protein FxsA</fullName>
    </submittedName>
</protein>
<dbReference type="InterPro" id="IPR007313">
    <property type="entry name" value="FxsA"/>
</dbReference>
<dbReference type="PANTHER" id="PTHR35335">
    <property type="entry name" value="UPF0716 PROTEIN FXSA"/>
    <property type="match status" value="1"/>
</dbReference>
<proteinExistence type="predicted"/>
<evidence type="ECO:0000313" key="4">
    <source>
        <dbReference type="Proteomes" id="UP000285310"/>
    </source>
</evidence>
<dbReference type="Pfam" id="PF04186">
    <property type="entry name" value="FxsA"/>
    <property type="match status" value="1"/>
</dbReference>
<organism evidence="3 4">
    <name type="scientific">Salinisphaera japonica YTM-1</name>
    <dbReference type="NCBI Taxonomy" id="1209778"/>
    <lineage>
        <taxon>Bacteria</taxon>
        <taxon>Pseudomonadati</taxon>
        <taxon>Pseudomonadota</taxon>
        <taxon>Gammaproteobacteria</taxon>
        <taxon>Salinisphaerales</taxon>
        <taxon>Salinisphaeraceae</taxon>
        <taxon>Salinisphaera</taxon>
    </lineage>
</organism>
<reference evidence="3 4" key="1">
    <citation type="submission" date="2013-10" db="EMBL/GenBank/DDBJ databases">
        <title>Salinisphaera japonica YTM-1 Genome Sequencing.</title>
        <authorList>
            <person name="Lai Q."/>
            <person name="Li C."/>
            <person name="Shao Z."/>
        </authorList>
    </citation>
    <scope>NUCLEOTIDE SEQUENCE [LARGE SCALE GENOMIC DNA]</scope>
    <source>
        <strain evidence="3 4">YTM-1</strain>
    </source>
</reference>
<dbReference type="OrthoDB" id="9792788at2"/>
<feature type="region of interest" description="Disordered" evidence="1">
    <location>
        <begin position="129"/>
        <end position="164"/>
    </location>
</feature>
<dbReference type="FunCoup" id="A0A423PU67">
    <property type="interactions" value="105"/>
</dbReference>
<feature type="compositionally biased region" description="Basic and acidic residues" evidence="1">
    <location>
        <begin position="144"/>
        <end position="164"/>
    </location>
</feature>
<keyword evidence="2" id="KW-0472">Membrane</keyword>
<dbReference type="AlphaFoldDB" id="A0A423PU67"/>
<dbReference type="NCBIfam" id="NF008528">
    <property type="entry name" value="PRK11463.1-2"/>
    <property type="match status" value="1"/>
</dbReference>
<feature type="transmembrane region" description="Helical" evidence="2">
    <location>
        <begin position="5"/>
        <end position="23"/>
    </location>
</feature>
<gene>
    <name evidence="3" type="ORF">SAJA_06915</name>
</gene>
<dbReference type="RefSeq" id="WP_123657907.1">
    <property type="nucleotide sequence ID" value="NZ_AYKG01000017.1"/>
</dbReference>
<evidence type="ECO:0000256" key="1">
    <source>
        <dbReference type="SAM" id="MobiDB-lite"/>
    </source>
</evidence>
<accession>A0A423PU67</accession>
<dbReference type="InParanoid" id="A0A423PU67"/>
<evidence type="ECO:0000313" key="3">
    <source>
        <dbReference type="EMBL" id="ROO29118.1"/>
    </source>
</evidence>
<keyword evidence="4" id="KW-1185">Reference proteome</keyword>
<name>A0A423PU67_9GAMM</name>
<evidence type="ECO:0000256" key="2">
    <source>
        <dbReference type="SAM" id="Phobius"/>
    </source>
</evidence>
<feature type="transmembrane region" description="Helical" evidence="2">
    <location>
        <begin position="68"/>
        <end position="91"/>
    </location>
</feature>
<sequence length="164" mass="17793">MAGRLLLLFIIIPIIELFLLIKIGGLIGLFPTIALVILTAIIGSQLVRRQGIEVMSRIRAAQARGEAPALAMIDGAALLLAGFFLLTPGFLSDALGFVLLVPKLRQRVARALISRVVVMAPNMGPAGFSTRGGFADNDDTIEGEYQRKPENARRDADRITRDDR</sequence>
<keyword evidence="2" id="KW-0812">Transmembrane</keyword>
<keyword evidence="2" id="KW-1133">Transmembrane helix</keyword>
<comment type="caution">
    <text evidence="3">The sequence shown here is derived from an EMBL/GenBank/DDBJ whole genome shotgun (WGS) entry which is preliminary data.</text>
</comment>